<dbReference type="Gene3D" id="3.40.50.880">
    <property type="match status" value="1"/>
</dbReference>
<protein>
    <submittedName>
        <fullName evidence="1">Beta-galactosidase trimerization domain protein</fullName>
    </submittedName>
</protein>
<dbReference type="AlphaFoldDB" id="A0A517XY40"/>
<name>A0A517XY40_9BACT</name>
<dbReference type="InterPro" id="IPR006311">
    <property type="entry name" value="TAT_signal"/>
</dbReference>
<gene>
    <name evidence="1" type="ORF">ETAA1_44050</name>
</gene>
<dbReference type="Proteomes" id="UP000319576">
    <property type="component" value="Chromosome"/>
</dbReference>
<evidence type="ECO:0000313" key="2">
    <source>
        <dbReference type="Proteomes" id="UP000319576"/>
    </source>
</evidence>
<sequence length="759" mass="83180">MTSPTRRDFLATSAAVPLADLPVAPPPRPAGPLPFEPVRIPAWVEETIGAGYTLSGMDTAARTEAARQGVTLSEVNFVDPFFAYYDSKLLRRRSPHVPPGRLEADLAEYKRLGVRVLGVYPPTLQGEVYELHPDWRRVSTDTTDIPTIDLKKYPHGGMLCPLGPYGDFFVDVLAEIVTRFPDVAAFSFDGLHHGGGCYCRHCRENYRRDSGAAIPKADLSDAAFRRYQKWADSRLESLVERMQRRLKGINPDIALVTWTTNAGRFGHFLSVPRNMPARLNLLFDAPDQELWLDETNRGNTIVPAFGVAYAWAVTNHRVAFSEPYLMSHGNPYGKDSFPAHEIERRMLLCVAHGCRPSIAVAQPKRLQAGLYQAMDAVQKRKPWLTRTRPEKWAALLMSDDTKTFYGRSAGRVEERYLANVFGTFRACVEEHLPTAVVNDWNLSGEGLAGYAVLVLPNAACLDDRQADAVRQYVANGGGLVASLDASLFDGHGDPRPNFALADVFGCDYRGIPEQPGALPGAKEELDENFARALPPDYWEKRRGVFDSKLVAGSFLDRGKLAEYVGTDPVTFKGPAVRVRPRPGAEVVATFGAKGTPGASPAVVVNRFGRGRVVYLAAGFDAAYYLYPYPYQRLVVADAIRWAAGGVPQPVTVQAPMCVHATTVRQRTVAGERLVVHLFNDLNSTAGHAHPTDDVPLREEAIPVAGIRVGFPLPNSVRSVTWEPGGRALEMGHDGGLAWVTVPRLDVHGMVVAELGPPGG</sequence>
<dbReference type="OrthoDB" id="9780891at2"/>
<organism evidence="1 2">
    <name type="scientific">Urbifossiella limnaea</name>
    <dbReference type="NCBI Taxonomy" id="2528023"/>
    <lineage>
        <taxon>Bacteria</taxon>
        <taxon>Pseudomonadati</taxon>
        <taxon>Planctomycetota</taxon>
        <taxon>Planctomycetia</taxon>
        <taxon>Gemmatales</taxon>
        <taxon>Gemmataceae</taxon>
        <taxon>Urbifossiella</taxon>
    </lineage>
</organism>
<accession>A0A517XY40</accession>
<dbReference type="SUPFAM" id="SSF52317">
    <property type="entry name" value="Class I glutamine amidotransferase-like"/>
    <property type="match status" value="1"/>
</dbReference>
<dbReference type="InterPro" id="IPR029062">
    <property type="entry name" value="Class_I_gatase-like"/>
</dbReference>
<dbReference type="KEGG" id="uli:ETAA1_44050"/>
<dbReference type="RefSeq" id="WP_145242145.1">
    <property type="nucleotide sequence ID" value="NZ_CP036273.1"/>
</dbReference>
<dbReference type="PROSITE" id="PS51318">
    <property type="entry name" value="TAT"/>
    <property type="match status" value="1"/>
</dbReference>
<dbReference type="EMBL" id="CP036273">
    <property type="protein sequence ID" value="QDU22425.1"/>
    <property type="molecule type" value="Genomic_DNA"/>
</dbReference>
<keyword evidence="2" id="KW-1185">Reference proteome</keyword>
<evidence type="ECO:0000313" key="1">
    <source>
        <dbReference type="EMBL" id="QDU22425.1"/>
    </source>
</evidence>
<dbReference type="CDD" id="cd03143">
    <property type="entry name" value="A4_beta-galactosidase_middle_domain"/>
    <property type="match status" value="1"/>
</dbReference>
<proteinExistence type="predicted"/>
<reference evidence="1 2" key="1">
    <citation type="submission" date="2019-02" db="EMBL/GenBank/DDBJ databases">
        <title>Deep-cultivation of Planctomycetes and their phenomic and genomic characterization uncovers novel biology.</title>
        <authorList>
            <person name="Wiegand S."/>
            <person name="Jogler M."/>
            <person name="Boedeker C."/>
            <person name="Pinto D."/>
            <person name="Vollmers J."/>
            <person name="Rivas-Marin E."/>
            <person name="Kohn T."/>
            <person name="Peeters S.H."/>
            <person name="Heuer A."/>
            <person name="Rast P."/>
            <person name="Oberbeckmann S."/>
            <person name="Bunk B."/>
            <person name="Jeske O."/>
            <person name="Meyerdierks A."/>
            <person name="Storesund J.E."/>
            <person name="Kallscheuer N."/>
            <person name="Luecker S."/>
            <person name="Lage O.M."/>
            <person name="Pohl T."/>
            <person name="Merkel B.J."/>
            <person name="Hornburger P."/>
            <person name="Mueller R.-W."/>
            <person name="Bruemmer F."/>
            <person name="Labrenz M."/>
            <person name="Spormann A.M."/>
            <person name="Op den Camp H."/>
            <person name="Overmann J."/>
            <person name="Amann R."/>
            <person name="Jetten M.S.M."/>
            <person name="Mascher T."/>
            <person name="Medema M.H."/>
            <person name="Devos D.P."/>
            <person name="Kaster A.-K."/>
            <person name="Ovreas L."/>
            <person name="Rohde M."/>
            <person name="Galperin M.Y."/>
            <person name="Jogler C."/>
        </authorList>
    </citation>
    <scope>NUCLEOTIDE SEQUENCE [LARGE SCALE GENOMIC DNA]</scope>
    <source>
        <strain evidence="1 2">ETA_A1</strain>
    </source>
</reference>